<keyword evidence="4" id="KW-1185">Reference proteome</keyword>
<dbReference type="InterPro" id="IPR018392">
    <property type="entry name" value="LysM"/>
</dbReference>
<dbReference type="Gene3D" id="3.10.350.10">
    <property type="entry name" value="LysM domain"/>
    <property type="match status" value="1"/>
</dbReference>
<dbReference type="RefSeq" id="WP_307227373.1">
    <property type="nucleotide sequence ID" value="NZ_JAUSTT010000005.1"/>
</dbReference>
<sequence>MKISLIDMNNKQTLVFPVSPEELRVQMGPKTLSFSPITIGDIEMPRGMTSVRVSWEGFFPGVRQSVPERHTDLPPNDIVRLLERWMGAEGDDYQLRLIITESSWNIPVFLSSFEPSYRGGFGDIYYAISFTEKRSFSVQEKKPEQASKPPEKRPDPKPQPKTHTVVKGENLWNIARKYAGHGGKWPELWEINKDKSKSKNPDLIYPGEVFTLPSGW</sequence>
<reference evidence="3 4" key="1">
    <citation type="submission" date="2023-07" db="EMBL/GenBank/DDBJ databases">
        <title>Genomic Encyclopedia of Type Strains, Phase IV (KMG-IV): sequencing the most valuable type-strain genomes for metagenomic binning, comparative biology and taxonomic classification.</title>
        <authorList>
            <person name="Goeker M."/>
        </authorList>
    </citation>
    <scope>NUCLEOTIDE SEQUENCE [LARGE SCALE GENOMIC DNA]</scope>
    <source>
        <strain evidence="3 4">DSM 23837</strain>
    </source>
</reference>
<dbReference type="CDD" id="cd00118">
    <property type="entry name" value="LysM"/>
    <property type="match status" value="1"/>
</dbReference>
<evidence type="ECO:0000313" key="3">
    <source>
        <dbReference type="EMBL" id="MDQ0175229.1"/>
    </source>
</evidence>
<dbReference type="PANTHER" id="PTHR34700:SF4">
    <property type="entry name" value="PHAGE-LIKE ELEMENT PBSX PROTEIN XKDP"/>
    <property type="match status" value="1"/>
</dbReference>
<gene>
    <name evidence="3" type="ORF">J2S08_001063</name>
</gene>
<dbReference type="EMBL" id="JAUSTT010000005">
    <property type="protein sequence ID" value="MDQ0175229.1"/>
    <property type="molecule type" value="Genomic_DNA"/>
</dbReference>
<comment type="caution">
    <text evidence="3">The sequence shown here is derived from an EMBL/GenBank/DDBJ whole genome shotgun (WGS) entry which is preliminary data.</text>
</comment>
<dbReference type="InterPro" id="IPR052196">
    <property type="entry name" value="Bact_Kbp"/>
</dbReference>
<accession>A0ABT9WPR0</accession>
<protein>
    <recommendedName>
        <fullName evidence="2">LysM domain-containing protein</fullName>
    </recommendedName>
</protein>
<evidence type="ECO:0000313" key="4">
    <source>
        <dbReference type="Proteomes" id="UP001223586"/>
    </source>
</evidence>
<evidence type="ECO:0000256" key="1">
    <source>
        <dbReference type="SAM" id="MobiDB-lite"/>
    </source>
</evidence>
<name>A0ABT9WPR0_9BACI</name>
<feature type="domain" description="LysM" evidence="2">
    <location>
        <begin position="161"/>
        <end position="212"/>
    </location>
</feature>
<dbReference type="PROSITE" id="PS51782">
    <property type="entry name" value="LYSM"/>
    <property type="match status" value="1"/>
</dbReference>
<dbReference type="PANTHER" id="PTHR34700">
    <property type="entry name" value="POTASSIUM BINDING PROTEIN KBP"/>
    <property type="match status" value="1"/>
</dbReference>
<dbReference type="Pfam" id="PF01476">
    <property type="entry name" value="LysM"/>
    <property type="match status" value="1"/>
</dbReference>
<feature type="region of interest" description="Disordered" evidence="1">
    <location>
        <begin position="137"/>
        <end position="166"/>
    </location>
</feature>
<feature type="compositionally biased region" description="Basic and acidic residues" evidence="1">
    <location>
        <begin position="137"/>
        <end position="158"/>
    </location>
</feature>
<dbReference type="Proteomes" id="UP001223586">
    <property type="component" value="Unassembled WGS sequence"/>
</dbReference>
<proteinExistence type="predicted"/>
<dbReference type="InterPro" id="IPR036779">
    <property type="entry name" value="LysM_dom_sf"/>
</dbReference>
<dbReference type="SUPFAM" id="SSF54106">
    <property type="entry name" value="LysM domain"/>
    <property type="match status" value="1"/>
</dbReference>
<evidence type="ECO:0000259" key="2">
    <source>
        <dbReference type="PROSITE" id="PS51782"/>
    </source>
</evidence>
<dbReference type="SMART" id="SM00257">
    <property type="entry name" value="LysM"/>
    <property type="match status" value="1"/>
</dbReference>
<organism evidence="3 4">
    <name type="scientific">Bacillus chungangensis</name>
    <dbReference type="NCBI Taxonomy" id="587633"/>
    <lineage>
        <taxon>Bacteria</taxon>
        <taxon>Bacillati</taxon>
        <taxon>Bacillota</taxon>
        <taxon>Bacilli</taxon>
        <taxon>Bacillales</taxon>
        <taxon>Bacillaceae</taxon>
        <taxon>Bacillus</taxon>
    </lineage>
</organism>